<gene>
    <name evidence="2" type="ORF">g.32140</name>
</gene>
<sequence>QLLESVPGYEYTSGESIFTDIFMTLARSLSFMDMVQLGLGNSECLARARPQLRQLISQRLLNNEPLTIAAITQVVDRFNAELRPHFAILENARLRDEVDLPASINFFNHSMLPTIINNVMEEGNPTTFHRNLMKKCSLYIRQLCALLQYCCLDGVTGLESILRALVNQMTNGVPEVLQEWTMSHSMVNFRTFISTMNVPAEDIKPFLVYRIGGPPTSPQPATSPPQVSPAIEPMDIQATEEVQIESTPIREPTVGDVPPNQHLNEVIGWPNALPSEWVPIISRDSQRQRRQSPQGPFSDAYLSGMPSKRRKLITSSKPQGNLSQVISESMATALGAAGMSTGPEVDVIAQRAGQDNTLRAAYREQVRTTLRHTLNSNPDYLPDKYPNTAKYIKKQ</sequence>
<organism evidence="2">
    <name type="scientific">Graphocephala atropunctata</name>
    <dbReference type="NCBI Taxonomy" id="36148"/>
    <lineage>
        <taxon>Eukaryota</taxon>
        <taxon>Metazoa</taxon>
        <taxon>Ecdysozoa</taxon>
        <taxon>Arthropoda</taxon>
        <taxon>Hexapoda</taxon>
        <taxon>Insecta</taxon>
        <taxon>Pterygota</taxon>
        <taxon>Neoptera</taxon>
        <taxon>Paraneoptera</taxon>
        <taxon>Hemiptera</taxon>
        <taxon>Auchenorrhyncha</taxon>
        <taxon>Membracoidea</taxon>
        <taxon>Cicadellidae</taxon>
        <taxon>Cicadellinae</taxon>
        <taxon>Cicadellini</taxon>
        <taxon>Graphocephala</taxon>
    </lineage>
</organism>
<dbReference type="AlphaFoldDB" id="A0A1B6MTU8"/>
<dbReference type="GO" id="GO:0051787">
    <property type="term" value="F:misfolded protein binding"/>
    <property type="evidence" value="ECO:0007669"/>
    <property type="project" value="TreeGrafter"/>
</dbReference>
<name>A0A1B6MTU8_9HEMI</name>
<feature type="region of interest" description="Disordered" evidence="1">
    <location>
        <begin position="374"/>
        <end position="395"/>
    </location>
</feature>
<protein>
    <recommendedName>
        <fullName evidence="3">Large proline-rich protein BAG6 domain-containing protein</fullName>
    </recommendedName>
</protein>
<dbReference type="PANTHER" id="PTHR15204:SF0">
    <property type="entry name" value="LARGE PROLINE-RICH PROTEIN BAG6"/>
    <property type="match status" value="1"/>
</dbReference>
<dbReference type="PANTHER" id="PTHR15204">
    <property type="entry name" value="LARGE PROLINE-RICH PROTEIN BAG6"/>
    <property type="match status" value="1"/>
</dbReference>
<dbReference type="GO" id="GO:0071818">
    <property type="term" value="C:BAT3 complex"/>
    <property type="evidence" value="ECO:0007669"/>
    <property type="project" value="TreeGrafter"/>
</dbReference>
<reference evidence="2" key="1">
    <citation type="submission" date="2015-11" db="EMBL/GenBank/DDBJ databases">
        <title>De novo transcriptome assembly of four potential Pierce s Disease insect vectors from Arizona vineyards.</title>
        <authorList>
            <person name="Tassone E.E."/>
        </authorList>
    </citation>
    <scope>NUCLEOTIDE SEQUENCE</scope>
</reference>
<feature type="region of interest" description="Disordered" evidence="1">
    <location>
        <begin position="284"/>
        <end position="305"/>
    </location>
</feature>
<feature type="non-terminal residue" evidence="2">
    <location>
        <position position="1"/>
    </location>
</feature>
<evidence type="ECO:0000256" key="1">
    <source>
        <dbReference type="SAM" id="MobiDB-lite"/>
    </source>
</evidence>
<proteinExistence type="predicted"/>
<dbReference type="GO" id="GO:0036503">
    <property type="term" value="P:ERAD pathway"/>
    <property type="evidence" value="ECO:0007669"/>
    <property type="project" value="TreeGrafter"/>
</dbReference>
<evidence type="ECO:0000313" key="2">
    <source>
        <dbReference type="EMBL" id="JAT39350.1"/>
    </source>
</evidence>
<accession>A0A1B6MTU8</accession>
<dbReference type="GO" id="GO:0031593">
    <property type="term" value="F:polyubiquitin modification-dependent protein binding"/>
    <property type="evidence" value="ECO:0007669"/>
    <property type="project" value="TreeGrafter"/>
</dbReference>
<dbReference type="EMBL" id="GEBQ01000627">
    <property type="protein sequence ID" value="JAT39350.1"/>
    <property type="molecule type" value="Transcribed_RNA"/>
</dbReference>
<evidence type="ECO:0008006" key="3">
    <source>
        <dbReference type="Google" id="ProtNLM"/>
    </source>
</evidence>